<reference evidence="2" key="1">
    <citation type="submission" date="2024-01" db="EMBL/GenBank/DDBJ databases">
        <authorList>
            <person name="Webb A."/>
        </authorList>
    </citation>
    <scope>NUCLEOTIDE SEQUENCE</scope>
    <source>
        <strain evidence="2">Pm1</strain>
    </source>
</reference>
<organism evidence="2 3">
    <name type="scientific">Peronospora matthiolae</name>
    <dbReference type="NCBI Taxonomy" id="2874970"/>
    <lineage>
        <taxon>Eukaryota</taxon>
        <taxon>Sar</taxon>
        <taxon>Stramenopiles</taxon>
        <taxon>Oomycota</taxon>
        <taxon>Peronosporomycetes</taxon>
        <taxon>Peronosporales</taxon>
        <taxon>Peronosporaceae</taxon>
        <taxon>Peronospora</taxon>
    </lineage>
</organism>
<comment type="caution">
    <text evidence="2">The sequence shown here is derived from an EMBL/GenBank/DDBJ whole genome shotgun (WGS) entry which is preliminary data.</text>
</comment>
<evidence type="ECO:0000256" key="1">
    <source>
        <dbReference type="SAM" id="MobiDB-lite"/>
    </source>
</evidence>
<name>A0AAV1TMC3_9STRA</name>
<sequence>MQVLQKELCHRPEWRRSPTIPSTAISPDPFDPSANNVPLDAAMTLGGLPPLRDENSESNCALTSASGNEIVTAFASLDAEVEESRVTSDAARSSDFQCRYRRGKCSRPRTLKKNGSMHTYCEYHRQRSVRNQRVFDHKRRHQRQTTGERQEEGHGPESRD</sequence>
<protein>
    <submittedName>
        <fullName evidence="2">Uncharacterized protein</fullName>
    </submittedName>
</protein>
<proteinExistence type="predicted"/>
<feature type="compositionally biased region" description="Basic residues" evidence="1">
    <location>
        <begin position="126"/>
        <end position="143"/>
    </location>
</feature>
<feature type="region of interest" description="Disordered" evidence="1">
    <location>
        <begin position="123"/>
        <end position="160"/>
    </location>
</feature>
<evidence type="ECO:0000313" key="3">
    <source>
        <dbReference type="Proteomes" id="UP001162060"/>
    </source>
</evidence>
<feature type="compositionally biased region" description="Basic and acidic residues" evidence="1">
    <location>
        <begin position="146"/>
        <end position="160"/>
    </location>
</feature>
<evidence type="ECO:0000313" key="2">
    <source>
        <dbReference type="EMBL" id="CAK7922060.1"/>
    </source>
</evidence>
<dbReference type="Proteomes" id="UP001162060">
    <property type="component" value="Unassembled WGS sequence"/>
</dbReference>
<dbReference type="EMBL" id="CAKLBY020000065">
    <property type="protein sequence ID" value="CAK7922060.1"/>
    <property type="molecule type" value="Genomic_DNA"/>
</dbReference>
<gene>
    <name evidence="2" type="ORF">PM001_LOCUS7438</name>
</gene>
<accession>A0AAV1TMC3</accession>
<dbReference type="AlphaFoldDB" id="A0AAV1TMC3"/>